<evidence type="ECO:0000256" key="4">
    <source>
        <dbReference type="ARBA" id="ARBA00022827"/>
    </source>
</evidence>
<dbReference type="GO" id="GO:0016614">
    <property type="term" value="F:oxidoreductase activity, acting on CH-OH group of donors"/>
    <property type="evidence" value="ECO:0007669"/>
    <property type="project" value="InterPro"/>
</dbReference>
<comment type="caution">
    <text evidence="8">The sequence shown here is derived from an EMBL/GenBank/DDBJ whole genome shotgun (WGS) entry which is preliminary data.</text>
</comment>
<name>A0AAE2R7B3_AGRVI</name>
<evidence type="ECO:0000256" key="5">
    <source>
        <dbReference type="RuleBase" id="RU003968"/>
    </source>
</evidence>
<evidence type="ECO:0000259" key="6">
    <source>
        <dbReference type="PROSITE" id="PS00623"/>
    </source>
</evidence>
<dbReference type="SUPFAM" id="SSF51905">
    <property type="entry name" value="FAD/NAD(P)-binding domain"/>
    <property type="match status" value="1"/>
</dbReference>
<keyword evidence="4 5" id="KW-0274">FAD</keyword>
<keyword evidence="3 5" id="KW-0285">Flavoprotein</keyword>
<dbReference type="PROSITE" id="PS00623">
    <property type="entry name" value="GMC_OXRED_1"/>
    <property type="match status" value="1"/>
</dbReference>
<reference evidence="8" key="1">
    <citation type="submission" date="2020-11" db="EMBL/GenBank/DDBJ databases">
        <title>Agrobacterium vitis strain K377 genome.</title>
        <authorList>
            <person name="Xi H."/>
        </authorList>
    </citation>
    <scope>NUCLEOTIDE SEQUENCE</scope>
    <source>
        <strain evidence="8">K377</strain>
        <plasmid evidence="8">unnamed1</plasmid>
    </source>
</reference>
<dbReference type="PROSITE" id="PS00624">
    <property type="entry name" value="GMC_OXRED_2"/>
    <property type="match status" value="1"/>
</dbReference>
<dbReference type="InterPro" id="IPR007867">
    <property type="entry name" value="GMC_OxRtase_C"/>
</dbReference>
<dbReference type="Proteomes" id="UP000655037">
    <property type="component" value="Unassembled WGS sequence"/>
</dbReference>
<feature type="domain" description="Glucose-methanol-choline oxidoreductase N-terminal" evidence="6">
    <location>
        <begin position="86"/>
        <end position="109"/>
    </location>
</feature>
<evidence type="ECO:0000259" key="7">
    <source>
        <dbReference type="PROSITE" id="PS00624"/>
    </source>
</evidence>
<dbReference type="PIRSF" id="PIRSF000137">
    <property type="entry name" value="Alcohol_oxidase"/>
    <property type="match status" value="1"/>
</dbReference>
<dbReference type="InterPro" id="IPR036188">
    <property type="entry name" value="FAD/NAD-bd_sf"/>
</dbReference>
<evidence type="ECO:0000256" key="1">
    <source>
        <dbReference type="ARBA" id="ARBA00001974"/>
    </source>
</evidence>
<gene>
    <name evidence="8" type="ORF">IEI95_000800</name>
</gene>
<protein>
    <submittedName>
        <fullName evidence="8">GMC family oxidoreductase</fullName>
    </submittedName>
</protein>
<comment type="similarity">
    <text evidence="2 5">Belongs to the GMC oxidoreductase family.</text>
</comment>
<dbReference type="PANTHER" id="PTHR11552">
    <property type="entry name" value="GLUCOSE-METHANOL-CHOLINE GMC OXIDOREDUCTASE"/>
    <property type="match status" value="1"/>
</dbReference>
<feature type="domain" description="Glucose-methanol-choline oxidoreductase N-terminal" evidence="7">
    <location>
        <begin position="258"/>
        <end position="272"/>
    </location>
</feature>
<evidence type="ECO:0000313" key="9">
    <source>
        <dbReference type="Proteomes" id="UP000655037"/>
    </source>
</evidence>
<comment type="cofactor">
    <cofactor evidence="1">
        <name>FAD</name>
        <dbReference type="ChEBI" id="CHEBI:57692"/>
    </cofactor>
</comment>
<geneLocation type="plasmid" evidence="8">
    <name>unnamed1</name>
</geneLocation>
<evidence type="ECO:0000313" key="8">
    <source>
        <dbReference type="EMBL" id="MBF2712806.1"/>
    </source>
</evidence>
<dbReference type="InterPro" id="IPR012132">
    <property type="entry name" value="GMC_OxRdtase"/>
</dbReference>
<keyword evidence="8" id="KW-0614">Plasmid</keyword>
<dbReference type="EMBL" id="JACXXJ020000001">
    <property type="protein sequence ID" value="MBF2712806.1"/>
    <property type="molecule type" value="Genomic_DNA"/>
</dbReference>
<evidence type="ECO:0000256" key="3">
    <source>
        <dbReference type="ARBA" id="ARBA00022630"/>
    </source>
</evidence>
<dbReference type="AlphaFoldDB" id="A0AAE2R7B3"/>
<dbReference type="Pfam" id="PF05199">
    <property type="entry name" value="GMC_oxred_C"/>
    <property type="match status" value="1"/>
</dbReference>
<dbReference type="GO" id="GO:0050660">
    <property type="term" value="F:flavin adenine dinucleotide binding"/>
    <property type="evidence" value="ECO:0007669"/>
    <property type="project" value="InterPro"/>
</dbReference>
<accession>A0AAE2R7B3</accession>
<dbReference type="InterPro" id="IPR000172">
    <property type="entry name" value="GMC_OxRdtase_N"/>
</dbReference>
<organism evidence="8 9">
    <name type="scientific">Agrobacterium vitis</name>
    <name type="common">Rhizobium vitis</name>
    <dbReference type="NCBI Taxonomy" id="373"/>
    <lineage>
        <taxon>Bacteria</taxon>
        <taxon>Pseudomonadati</taxon>
        <taxon>Pseudomonadota</taxon>
        <taxon>Alphaproteobacteria</taxon>
        <taxon>Hyphomicrobiales</taxon>
        <taxon>Rhizobiaceae</taxon>
        <taxon>Rhizobium/Agrobacterium group</taxon>
        <taxon>Agrobacterium</taxon>
    </lineage>
</organism>
<dbReference type="Gene3D" id="3.30.560.10">
    <property type="entry name" value="Glucose Oxidase, domain 3"/>
    <property type="match status" value="1"/>
</dbReference>
<dbReference type="RefSeq" id="WP_194415570.1">
    <property type="nucleotide sequence ID" value="NZ_JACXXJ020000001.1"/>
</dbReference>
<dbReference type="Gene3D" id="3.50.50.60">
    <property type="entry name" value="FAD/NAD(P)-binding domain"/>
    <property type="match status" value="1"/>
</dbReference>
<evidence type="ECO:0000256" key="2">
    <source>
        <dbReference type="ARBA" id="ARBA00010790"/>
    </source>
</evidence>
<dbReference type="Pfam" id="PF00732">
    <property type="entry name" value="GMC_oxred_N"/>
    <property type="match status" value="1"/>
</dbReference>
<proteinExistence type="inferred from homology"/>
<sequence>MKQVEADEFDFIVVGGGSAGAAVAARLAERPELRVLLLEAGRQQSGIRFRLPILTPFALAKEDAVWNFTTLPEPGLNGRELVWPRGRGLGGSSLINGMLWVRGDPVEYDLWAASGCTGWSYGDLLDFFKRSETYIPGDPASRGQRGAVTVTRHRPADPLSDAFLKACGNMQVSQQDDYNAGISEGAGYLQFNQRRGLRHGTDRAYLSPASRCANLTIREGAVANRILFEGKRAIGVEYRAADGLRCAIARREVVLSCGTVQSPKLLELSGIGDGEVLGRAGIVPLVHLPGVGENLRDHLNVRVGFRTRFRGTLNDVQHSYVWKVRAMLCWLARGGGPLSTIGATAHAFVRTRSDLERADVKIQMLHFSAPHNTGNISGRLDEFPGFSISTFVLRPNSTGSSHIRSGAAAEPPAIVANYLSHEEDLRSMLGAFRFINRIASDSVFDDLIVSRDNDLAGLQSDQDILEWAKTTGLTSYHPIGTCKMGTDSASVVDPRLRVIGVDGLRVVDASVMPTMPSSNTHGPTVMIGEKGAAMILEDSLS</sequence>
<dbReference type="SUPFAM" id="SSF54373">
    <property type="entry name" value="FAD-linked reductases, C-terminal domain"/>
    <property type="match status" value="1"/>
</dbReference>
<dbReference type="PANTHER" id="PTHR11552:SF147">
    <property type="entry name" value="CHOLINE DEHYDROGENASE, MITOCHONDRIAL"/>
    <property type="match status" value="1"/>
</dbReference>